<dbReference type="Proteomes" id="UP000041254">
    <property type="component" value="Unassembled WGS sequence"/>
</dbReference>
<dbReference type="PANTHER" id="PTHR19848">
    <property type="entry name" value="WD40 REPEAT PROTEIN"/>
    <property type="match status" value="1"/>
</dbReference>
<dbReference type="PROSITE" id="PS50294">
    <property type="entry name" value="WD_REPEATS_REGION"/>
    <property type="match status" value="3"/>
</dbReference>
<dbReference type="EMBL" id="CDMY01000791">
    <property type="protein sequence ID" value="CEM33691.1"/>
    <property type="molecule type" value="Genomic_DNA"/>
</dbReference>
<dbReference type="OrthoDB" id="429368at2759"/>
<keyword evidence="6" id="KW-1185">Reference proteome</keyword>
<dbReference type="PROSITE" id="PS00678">
    <property type="entry name" value="WD_REPEATS_1"/>
    <property type="match status" value="1"/>
</dbReference>
<evidence type="ECO:0000256" key="4">
    <source>
        <dbReference type="SAM" id="MobiDB-lite"/>
    </source>
</evidence>
<dbReference type="AlphaFoldDB" id="A0A0G4GSM6"/>
<dbReference type="Gene3D" id="2.130.10.10">
    <property type="entry name" value="YVTN repeat-like/Quinoprotein amine dehydrogenase"/>
    <property type="match status" value="1"/>
</dbReference>
<feature type="compositionally biased region" description="Low complexity" evidence="4">
    <location>
        <begin position="259"/>
        <end position="282"/>
    </location>
</feature>
<dbReference type="VEuPathDB" id="CryptoDB:Vbra_18605"/>
<dbReference type="STRING" id="1169540.A0A0G4GSM6"/>
<dbReference type="PANTHER" id="PTHR19848:SF8">
    <property type="entry name" value="F-BOX AND WD REPEAT DOMAIN CONTAINING 7"/>
    <property type="match status" value="1"/>
</dbReference>
<dbReference type="InterPro" id="IPR019775">
    <property type="entry name" value="WD40_repeat_CS"/>
</dbReference>
<evidence type="ECO:0000256" key="2">
    <source>
        <dbReference type="ARBA" id="ARBA00022737"/>
    </source>
</evidence>
<feature type="region of interest" description="Disordered" evidence="4">
    <location>
        <begin position="233"/>
        <end position="282"/>
    </location>
</feature>
<feature type="repeat" description="WD" evidence="3">
    <location>
        <begin position="457"/>
        <end position="497"/>
    </location>
</feature>
<protein>
    <submittedName>
        <fullName evidence="5">Uncharacterized protein</fullName>
    </submittedName>
</protein>
<evidence type="ECO:0000313" key="6">
    <source>
        <dbReference type="Proteomes" id="UP000041254"/>
    </source>
</evidence>
<dbReference type="InParanoid" id="A0A0G4GSM6"/>
<dbReference type="OMA" id="NHATHRD"/>
<dbReference type="PRINTS" id="PR00320">
    <property type="entry name" value="GPROTEINBRPT"/>
</dbReference>
<dbReference type="SMART" id="SM00320">
    <property type="entry name" value="WD40"/>
    <property type="match status" value="4"/>
</dbReference>
<dbReference type="InterPro" id="IPR001680">
    <property type="entry name" value="WD40_rpt"/>
</dbReference>
<dbReference type="Pfam" id="PF00400">
    <property type="entry name" value="WD40"/>
    <property type="match status" value="4"/>
</dbReference>
<feature type="repeat" description="WD" evidence="3">
    <location>
        <begin position="332"/>
        <end position="371"/>
    </location>
</feature>
<dbReference type="CDD" id="cd00200">
    <property type="entry name" value="WD40"/>
    <property type="match status" value="1"/>
</dbReference>
<dbReference type="PROSITE" id="PS50082">
    <property type="entry name" value="WD_REPEATS_2"/>
    <property type="match status" value="4"/>
</dbReference>
<accession>A0A0G4GSM6</accession>
<gene>
    <name evidence="5" type="ORF">Vbra_18605</name>
</gene>
<reference evidence="5 6" key="1">
    <citation type="submission" date="2014-11" db="EMBL/GenBank/DDBJ databases">
        <authorList>
            <person name="Zhu J."/>
            <person name="Qi W."/>
            <person name="Song R."/>
        </authorList>
    </citation>
    <scope>NUCLEOTIDE SEQUENCE [LARGE SCALE GENOMIC DNA]</scope>
</reference>
<name>A0A0G4GSM6_VITBC</name>
<sequence length="536" mass="57542">MADANLKADDGSSLSLFIRYPNQEAVHREIDPSLALRELRIIFRIQDDQQLLVNHATHRDTFFLLERMDQLFDGATLRVVVPKRRLIVTKDTPHGDKRVVCWYPGSSVEQIEAAILRGWQINGPVDFKTTDGEGLVLSDTIPNDTHVVLQEIALTRPSAASWSRAAPSTAAAGVKGPDVPPAVPLPLEWQQPGQSNTAPSTPNLRVRQPINRSGVRGAVYGRDHIRDALRQTGARAQSTHATSRLRHTQPSVCPPTSPPQFSTSSVPFSSFPAPPSRTSKAAVAAGGGGAMLRHGQAGRAARDKGGVGRGGIGGAADGASPSAIDASCAHILTGHSGYVLSLCIVGDVLFTGGQDGSVLIWDLNNLQYIGTLPGHKGFVRCLKASYARKMLCSGSQDKTVKVWSLESFSCSKTLRGHSREVHAIVLCEAAALIISGGDDKTIRVWCMNKLLPLVVLDTAHNSGIFCLDALPGDNVVSGSRDRSIKVWTTSSWGSVRTLHPPHYDSVTAFAVIDEGQRAWSQRLPSGCSSRVPRTLP</sequence>
<organism evidence="5 6">
    <name type="scientific">Vitrella brassicaformis (strain CCMP3155)</name>
    <dbReference type="NCBI Taxonomy" id="1169540"/>
    <lineage>
        <taxon>Eukaryota</taxon>
        <taxon>Sar</taxon>
        <taxon>Alveolata</taxon>
        <taxon>Colpodellida</taxon>
        <taxon>Vitrellaceae</taxon>
        <taxon>Vitrella</taxon>
    </lineage>
</organism>
<feature type="repeat" description="WD" evidence="3">
    <location>
        <begin position="414"/>
        <end position="445"/>
    </location>
</feature>
<dbReference type="InterPro" id="IPR020472">
    <property type="entry name" value="WD40_PAC1"/>
</dbReference>
<feature type="repeat" description="WD" evidence="3">
    <location>
        <begin position="372"/>
        <end position="413"/>
    </location>
</feature>
<dbReference type="InterPro" id="IPR015943">
    <property type="entry name" value="WD40/YVTN_repeat-like_dom_sf"/>
</dbReference>
<keyword evidence="1 3" id="KW-0853">WD repeat</keyword>
<dbReference type="SUPFAM" id="SSF50978">
    <property type="entry name" value="WD40 repeat-like"/>
    <property type="match status" value="1"/>
</dbReference>
<keyword evidence="2" id="KW-0677">Repeat</keyword>
<proteinExistence type="predicted"/>
<evidence type="ECO:0000256" key="1">
    <source>
        <dbReference type="ARBA" id="ARBA00022574"/>
    </source>
</evidence>
<evidence type="ECO:0000256" key="3">
    <source>
        <dbReference type="PROSITE-ProRule" id="PRU00221"/>
    </source>
</evidence>
<dbReference type="InterPro" id="IPR036322">
    <property type="entry name" value="WD40_repeat_dom_sf"/>
</dbReference>
<evidence type="ECO:0000313" key="5">
    <source>
        <dbReference type="EMBL" id="CEM33691.1"/>
    </source>
</evidence>